<gene>
    <name evidence="1" type="ORF">Q31b_07910</name>
</gene>
<dbReference type="AlphaFoldDB" id="A0A5C6EAR6"/>
<accession>A0A5C6EAR6</accession>
<name>A0A5C6EAR6_9BACT</name>
<protein>
    <submittedName>
        <fullName evidence="1">Uncharacterized protein</fullName>
    </submittedName>
</protein>
<reference evidence="1 2" key="1">
    <citation type="submission" date="2019-02" db="EMBL/GenBank/DDBJ databases">
        <title>Deep-cultivation of Planctomycetes and their phenomic and genomic characterization uncovers novel biology.</title>
        <authorList>
            <person name="Wiegand S."/>
            <person name="Jogler M."/>
            <person name="Boedeker C."/>
            <person name="Pinto D."/>
            <person name="Vollmers J."/>
            <person name="Rivas-Marin E."/>
            <person name="Kohn T."/>
            <person name="Peeters S.H."/>
            <person name="Heuer A."/>
            <person name="Rast P."/>
            <person name="Oberbeckmann S."/>
            <person name="Bunk B."/>
            <person name="Jeske O."/>
            <person name="Meyerdierks A."/>
            <person name="Storesund J.E."/>
            <person name="Kallscheuer N."/>
            <person name="Luecker S."/>
            <person name="Lage O.M."/>
            <person name="Pohl T."/>
            <person name="Merkel B.J."/>
            <person name="Hornburger P."/>
            <person name="Mueller R.-W."/>
            <person name="Bruemmer F."/>
            <person name="Labrenz M."/>
            <person name="Spormann A.M."/>
            <person name="Op Den Camp H."/>
            <person name="Overmann J."/>
            <person name="Amann R."/>
            <person name="Jetten M.S.M."/>
            <person name="Mascher T."/>
            <person name="Medema M.H."/>
            <person name="Devos D.P."/>
            <person name="Kaster A.-K."/>
            <person name="Ovreas L."/>
            <person name="Rohde M."/>
            <person name="Galperin M.Y."/>
            <person name="Jogler C."/>
        </authorList>
    </citation>
    <scope>NUCLEOTIDE SEQUENCE [LARGE SCALE GENOMIC DNA]</scope>
    <source>
        <strain evidence="1 2">Q31b</strain>
    </source>
</reference>
<organism evidence="1 2">
    <name type="scientific">Novipirellula aureliae</name>
    <dbReference type="NCBI Taxonomy" id="2527966"/>
    <lineage>
        <taxon>Bacteria</taxon>
        <taxon>Pseudomonadati</taxon>
        <taxon>Planctomycetota</taxon>
        <taxon>Planctomycetia</taxon>
        <taxon>Pirellulales</taxon>
        <taxon>Pirellulaceae</taxon>
        <taxon>Novipirellula</taxon>
    </lineage>
</organism>
<comment type="caution">
    <text evidence="1">The sequence shown here is derived from an EMBL/GenBank/DDBJ whole genome shotgun (WGS) entry which is preliminary data.</text>
</comment>
<dbReference type="Proteomes" id="UP000315471">
    <property type="component" value="Unassembled WGS sequence"/>
</dbReference>
<sequence>MYAKCCIIIDSRSRQDYRRFTLWTKTLLVFPLRTRHADCTRLLNWVIYHTQDFRPHYISDFPNAAHSHPF</sequence>
<evidence type="ECO:0000313" key="2">
    <source>
        <dbReference type="Proteomes" id="UP000315471"/>
    </source>
</evidence>
<keyword evidence="2" id="KW-1185">Reference proteome</keyword>
<dbReference type="EMBL" id="SJPY01000001">
    <property type="protein sequence ID" value="TWU45615.1"/>
    <property type="molecule type" value="Genomic_DNA"/>
</dbReference>
<evidence type="ECO:0000313" key="1">
    <source>
        <dbReference type="EMBL" id="TWU45615.1"/>
    </source>
</evidence>
<proteinExistence type="predicted"/>